<keyword evidence="1" id="KW-0812">Transmembrane</keyword>
<reference evidence="3" key="1">
    <citation type="submission" date="2023-02" db="EMBL/GenBank/DDBJ databases">
        <title>Enrichment on poylsaccharides allowed isolation of novel metabolic and taxonomic groups of Haloarchaea.</title>
        <authorList>
            <person name="Sorokin D.Y."/>
            <person name="Elcheninov A.G."/>
            <person name="Khizhniak T.V."/>
            <person name="Kolganova T.V."/>
            <person name="Kublanov I.V."/>
        </authorList>
    </citation>
    <scope>NUCLEOTIDE SEQUENCE</scope>
    <source>
        <strain evidence="2 4">HArc-curdl5-1</strain>
        <strain evidence="3">HArc-curdl7</strain>
    </source>
</reference>
<dbReference type="InterPro" id="IPR055707">
    <property type="entry name" value="DUF7283"/>
</dbReference>
<evidence type="ECO:0000313" key="5">
    <source>
        <dbReference type="Proteomes" id="UP001209746"/>
    </source>
</evidence>
<evidence type="ECO:0000256" key="1">
    <source>
        <dbReference type="SAM" id="Phobius"/>
    </source>
</evidence>
<comment type="caution">
    <text evidence="3">The sequence shown here is derived from an EMBL/GenBank/DDBJ whole genome shotgun (WGS) entry which is preliminary data.</text>
</comment>
<dbReference type="RefSeq" id="WP_315908534.1">
    <property type="nucleotide sequence ID" value="NZ_JAOPKC010000005.1"/>
</dbReference>
<gene>
    <name evidence="3" type="ORF">OB914_08125</name>
    <name evidence="2" type="ORF">OB916_06790</name>
</gene>
<keyword evidence="1" id="KW-0472">Membrane</keyword>
<protein>
    <submittedName>
        <fullName evidence="3">Uncharacterized protein</fullName>
    </submittedName>
</protein>
<keyword evidence="1" id="KW-1133">Transmembrane helix</keyword>
<name>A0AAE3IE63_9EURY</name>
<dbReference type="AlphaFoldDB" id="A0AAE3IE63"/>
<dbReference type="Proteomes" id="UP001208186">
    <property type="component" value="Unassembled WGS sequence"/>
</dbReference>
<accession>A0AAE3IE63</accession>
<dbReference type="EMBL" id="JAOPKD010000006">
    <property type="protein sequence ID" value="MCU4726934.1"/>
    <property type="molecule type" value="Genomic_DNA"/>
</dbReference>
<evidence type="ECO:0000313" key="2">
    <source>
        <dbReference type="EMBL" id="MCU4717770.1"/>
    </source>
</evidence>
<keyword evidence="4" id="KW-1185">Reference proteome</keyword>
<feature type="transmembrane region" description="Helical" evidence="1">
    <location>
        <begin position="12"/>
        <end position="30"/>
    </location>
</feature>
<evidence type="ECO:0000313" key="3">
    <source>
        <dbReference type="EMBL" id="MCU4726934.1"/>
    </source>
</evidence>
<dbReference type="EMBL" id="JAOPKC010000005">
    <property type="protein sequence ID" value="MCU4717770.1"/>
    <property type="molecule type" value="Genomic_DNA"/>
</dbReference>
<organism evidence="3 5">
    <name type="scientific">Halapricum hydrolyticum</name>
    <dbReference type="NCBI Taxonomy" id="2979991"/>
    <lineage>
        <taxon>Archaea</taxon>
        <taxon>Methanobacteriati</taxon>
        <taxon>Methanobacteriota</taxon>
        <taxon>Stenosarchaea group</taxon>
        <taxon>Halobacteria</taxon>
        <taxon>Halobacteriales</taxon>
        <taxon>Haloarculaceae</taxon>
        <taxon>Halapricum</taxon>
    </lineage>
</organism>
<sequence>MDLEAPADAWYVWVGVALVSVAAMGIALGFPSGPPPDANAAANAIDRAAGSAHEGSATYDHDARFYWIDGERIAMQNEHGVTKATLAYGPVVPIGDDLELERVLHGERLTDVYPSNATRSPQRQFDEDVAAALASVDSVDPEWRAAGETLSVRVVDYEVGGGERRAVLLTM</sequence>
<dbReference type="Proteomes" id="UP001209746">
    <property type="component" value="Unassembled WGS sequence"/>
</dbReference>
<evidence type="ECO:0000313" key="4">
    <source>
        <dbReference type="Proteomes" id="UP001208186"/>
    </source>
</evidence>
<dbReference type="Pfam" id="PF23954">
    <property type="entry name" value="DUF7283"/>
    <property type="match status" value="1"/>
</dbReference>
<proteinExistence type="predicted"/>